<dbReference type="PANTHER" id="PTHR48047:SF143">
    <property type="entry name" value="UDP-GLYCOSYLTRANSFERASE 73D1"/>
    <property type="match status" value="1"/>
</dbReference>
<proteinExistence type="inferred from homology"/>
<comment type="similarity">
    <text evidence="1">Belongs to the UDP-glycosyltransferase family.</text>
</comment>
<evidence type="ECO:0000313" key="2">
    <source>
        <dbReference type="EMBL" id="MCE3216137.1"/>
    </source>
</evidence>
<gene>
    <name evidence="2" type="ORF">HAX54_005062</name>
</gene>
<dbReference type="EMBL" id="JACEIK010012430">
    <property type="protein sequence ID" value="MCE3216137.1"/>
    <property type="molecule type" value="Genomic_DNA"/>
</dbReference>
<evidence type="ECO:0000256" key="1">
    <source>
        <dbReference type="ARBA" id="ARBA00009995"/>
    </source>
</evidence>
<accession>A0ABS8WT78</accession>
<organism evidence="2 3">
    <name type="scientific">Datura stramonium</name>
    <name type="common">Jimsonweed</name>
    <name type="synonym">Common thornapple</name>
    <dbReference type="NCBI Taxonomy" id="4076"/>
    <lineage>
        <taxon>Eukaryota</taxon>
        <taxon>Viridiplantae</taxon>
        <taxon>Streptophyta</taxon>
        <taxon>Embryophyta</taxon>
        <taxon>Tracheophyta</taxon>
        <taxon>Spermatophyta</taxon>
        <taxon>Magnoliopsida</taxon>
        <taxon>eudicotyledons</taxon>
        <taxon>Gunneridae</taxon>
        <taxon>Pentapetalae</taxon>
        <taxon>asterids</taxon>
        <taxon>lamiids</taxon>
        <taxon>Solanales</taxon>
        <taxon>Solanaceae</taxon>
        <taxon>Solanoideae</taxon>
        <taxon>Datureae</taxon>
        <taxon>Datura</taxon>
    </lineage>
</organism>
<keyword evidence="3" id="KW-1185">Reference proteome</keyword>
<evidence type="ECO:0000313" key="3">
    <source>
        <dbReference type="Proteomes" id="UP000823775"/>
    </source>
</evidence>
<sequence>MAANNISQKLHFVLIPLLAQGHMIPMIDMARLFAEHGVKLHRPYLNVKSDTERFVVPGLPLRVEIAKNQLPGAFVQLPDLDDIRGQMQEAESSAYGVVVNSFAELEHGCAEEYEKAINKKPITDVASQLIESGLEFRNIKSAVYLR</sequence>
<reference evidence="2 3" key="1">
    <citation type="journal article" date="2021" name="BMC Genomics">
        <title>Datura genome reveals duplications of psychoactive alkaloid biosynthetic genes and high mutation rate following tissue culture.</title>
        <authorList>
            <person name="Rajewski A."/>
            <person name="Carter-House D."/>
            <person name="Stajich J."/>
            <person name="Litt A."/>
        </authorList>
    </citation>
    <scope>NUCLEOTIDE SEQUENCE [LARGE SCALE GENOMIC DNA]</scope>
    <source>
        <strain evidence="2">AR-01</strain>
    </source>
</reference>
<dbReference type="SUPFAM" id="SSF53756">
    <property type="entry name" value="UDP-Glycosyltransferase/glycogen phosphorylase"/>
    <property type="match status" value="1"/>
</dbReference>
<dbReference type="Gene3D" id="3.40.50.2000">
    <property type="entry name" value="Glycogen Phosphorylase B"/>
    <property type="match status" value="2"/>
</dbReference>
<name>A0ABS8WT78_DATST</name>
<dbReference type="Proteomes" id="UP000823775">
    <property type="component" value="Unassembled WGS sequence"/>
</dbReference>
<protein>
    <submittedName>
        <fullName evidence="2">Uncharacterized protein</fullName>
    </submittedName>
</protein>
<comment type="caution">
    <text evidence="2">The sequence shown here is derived from an EMBL/GenBank/DDBJ whole genome shotgun (WGS) entry which is preliminary data.</text>
</comment>
<dbReference type="PANTHER" id="PTHR48047">
    <property type="entry name" value="GLYCOSYLTRANSFERASE"/>
    <property type="match status" value="1"/>
</dbReference>